<feature type="transmembrane region" description="Helical" evidence="1">
    <location>
        <begin position="116"/>
        <end position="136"/>
    </location>
</feature>
<dbReference type="AlphaFoldDB" id="D1LDQ8"/>
<gene>
    <name evidence="2" type="primary">ORF170</name>
</gene>
<protein>
    <submittedName>
        <fullName evidence="2">Uncharacterized protein ORF170</fullName>
    </submittedName>
</protein>
<evidence type="ECO:0000256" key="1">
    <source>
        <dbReference type="SAM" id="Phobius"/>
    </source>
</evidence>
<keyword evidence="1" id="KW-0812">Transmembrane</keyword>
<keyword evidence="2" id="KW-0496">Mitochondrion</keyword>
<evidence type="ECO:0000313" key="2">
    <source>
        <dbReference type="EMBL" id="ACX30973.1"/>
    </source>
</evidence>
<reference evidence="2" key="1">
    <citation type="journal article" date="2009" name="BMC Genomics">
        <title>The mitochondrial genomes of the ciliates Euplotes minuta and Euplotes crassus.</title>
        <authorList>
            <person name="de Graaf R.M."/>
            <person name="van Alen T.A."/>
            <person name="Dutilh B.E."/>
            <person name="Kuiper J.W."/>
            <person name="van Zoggel H.J."/>
            <person name="Huynh M.B."/>
            <person name="Gortz H.D."/>
            <person name="Huynen M.A."/>
            <person name="Hackstein J.H."/>
        </authorList>
    </citation>
    <scope>NUCLEOTIDE SEQUENCE</scope>
</reference>
<organism evidence="2">
    <name type="scientific">Moneuplotes minuta</name>
    <dbReference type="NCBI Taxonomy" id="74792"/>
    <lineage>
        <taxon>Eukaryota</taxon>
        <taxon>Sar</taxon>
        <taxon>Alveolata</taxon>
        <taxon>Ciliophora</taxon>
        <taxon>Intramacronucleata</taxon>
        <taxon>Spirotrichea</taxon>
        <taxon>Hypotrichia</taxon>
        <taxon>Euplotida</taxon>
        <taxon>Euplotidae</taxon>
        <taxon>Moneuplotes</taxon>
    </lineage>
</organism>
<accession>D1LDQ8</accession>
<keyword evidence="1" id="KW-0472">Membrane</keyword>
<name>D1LDQ8_9SPIT</name>
<geneLocation type="mitochondrion" evidence="2"/>
<dbReference type="EMBL" id="GQ903130">
    <property type="protein sequence ID" value="ACX30973.1"/>
    <property type="molecule type" value="Genomic_DNA"/>
</dbReference>
<proteinExistence type="predicted"/>
<sequence>MHLHNRVLLFFLQKYFTYSSNRMIFLEILHFTFIPTFLYFFKRFNYLPSQVRYKYLTFTDKTLLRSVLSLFYKKGDSRTATFLTLTTVHYLWRYLLNNVNTNLSTKLNTFIEYVTYTSKLVLIFMRLRFVFFFFFYKLNKLIYKYSNYKRPRYSLEFRYIPPYRRFKETS</sequence>
<keyword evidence="1" id="KW-1133">Transmembrane helix</keyword>
<feature type="transmembrane region" description="Helical" evidence="1">
    <location>
        <begin position="20"/>
        <end position="41"/>
    </location>
</feature>